<accession>L0R6P3</accession>
<dbReference type="OrthoDB" id="2985014at2759"/>
<protein>
    <submittedName>
        <fullName evidence="1">Alternative protein SLC17A6</fullName>
    </submittedName>
</protein>
<organism evidence="1">
    <name type="scientific">Homo sapiens</name>
    <name type="common">Human</name>
    <dbReference type="NCBI Taxonomy" id="9606"/>
    <lineage>
        <taxon>Eukaryota</taxon>
        <taxon>Metazoa</taxon>
        <taxon>Chordata</taxon>
        <taxon>Craniata</taxon>
        <taxon>Vertebrata</taxon>
        <taxon>Euteleostomi</taxon>
        <taxon>Mammalia</taxon>
        <taxon>Eutheria</taxon>
        <taxon>Euarchontoglires</taxon>
        <taxon>Primates</taxon>
        <taxon>Haplorrhini</taxon>
        <taxon>Catarrhini</taxon>
        <taxon>Hominidae</taxon>
        <taxon>Homo</taxon>
    </lineage>
</organism>
<reference evidence="1" key="1">
    <citation type="submission" date="2012-10" db="EMBL/GenBank/DDBJ databases">
        <title>Direct identification of alternative open reading frame translation products in human.</title>
        <authorList>
            <person name="Vanderperre B."/>
            <person name="Lucier J.-F."/>
            <person name="Motard J."/>
            <person name="Tremblay G."/>
            <person name="Vanderperre S."/>
            <person name="Wisztorski M."/>
            <person name="Salzet M."/>
            <person name="Boisvert F.-M."/>
            <person name="Roucou X."/>
        </authorList>
    </citation>
    <scope>NUCLEOTIDE SEQUENCE</scope>
</reference>
<name>L0R6P3_HUMAN</name>
<dbReference type="AlphaFoldDB" id="L0R6P3"/>
<evidence type="ECO:0000313" key="1">
    <source>
        <dbReference type="EMBL" id="CCO13815.1"/>
    </source>
</evidence>
<dbReference type="EMBL" id="HF548104">
    <property type="protein sequence ID" value="CCO13815.1"/>
    <property type="molecule type" value="Genomic_DNA"/>
</dbReference>
<dbReference type="ChiTaRS" id="SLC17A6">
    <property type="organism name" value="human"/>
</dbReference>
<sequence length="54" mass="6539">MVPPSLMVPQHRPMEVGLVVGKRKRNLYKEKYKTHIAIRTELIIHNKTNYWIYF</sequence>
<proteinExistence type="predicted"/>
<gene>
    <name evidence="1" type="primary">SLC17A6</name>
</gene>